<sequence>MDPIRTRGYGYGTPLAAQGPWGLHSIREAIRQIGDIELTEAVEQLREQAEADLFRFYENSDTLTRHLKVAEELLRARDSSVCSAIRNLHYQYPSPPPAQESSRTSGIPPFPPRHSNPGLHSQAPGRPYHVPAPARPAGMTRSPPVHIPLQEQTNSAFQRSFSRTSAIRLSGSASPLQAVLEWANGLDASYLFRNPRLYQLLRVLMQSHVSSE</sequence>
<dbReference type="Proteomes" id="UP001310594">
    <property type="component" value="Unassembled WGS sequence"/>
</dbReference>
<evidence type="ECO:0000256" key="1">
    <source>
        <dbReference type="SAM" id="MobiDB-lite"/>
    </source>
</evidence>
<dbReference type="EMBL" id="JAVRQU010000022">
    <property type="protein sequence ID" value="KAK5691057.1"/>
    <property type="molecule type" value="Genomic_DNA"/>
</dbReference>
<feature type="region of interest" description="Disordered" evidence="1">
    <location>
        <begin position="92"/>
        <end position="138"/>
    </location>
</feature>
<gene>
    <name evidence="2" type="ORF">LTR97_011709</name>
</gene>
<evidence type="ECO:0000313" key="2">
    <source>
        <dbReference type="EMBL" id="KAK5691057.1"/>
    </source>
</evidence>
<proteinExistence type="predicted"/>
<dbReference type="AlphaFoldDB" id="A0AAN7W2Y1"/>
<reference evidence="2" key="1">
    <citation type="submission" date="2023-08" db="EMBL/GenBank/DDBJ databases">
        <title>Black Yeasts Isolated from many extreme environments.</title>
        <authorList>
            <person name="Coleine C."/>
            <person name="Stajich J.E."/>
            <person name="Selbmann L."/>
        </authorList>
    </citation>
    <scope>NUCLEOTIDE SEQUENCE</scope>
    <source>
        <strain evidence="2">CCFEE 5810</strain>
    </source>
</reference>
<protein>
    <submittedName>
        <fullName evidence="2">Uncharacterized protein</fullName>
    </submittedName>
</protein>
<accession>A0AAN7W2Y1</accession>
<organism evidence="2 3">
    <name type="scientific">Elasticomyces elasticus</name>
    <dbReference type="NCBI Taxonomy" id="574655"/>
    <lineage>
        <taxon>Eukaryota</taxon>
        <taxon>Fungi</taxon>
        <taxon>Dikarya</taxon>
        <taxon>Ascomycota</taxon>
        <taxon>Pezizomycotina</taxon>
        <taxon>Dothideomycetes</taxon>
        <taxon>Dothideomycetidae</taxon>
        <taxon>Mycosphaerellales</taxon>
        <taxon>Teratosphaeriaceae</taxon>
        <taxon>Elasticomyces</taxon>
    </lineage>
</organism>
<comment type="caution">
    <text evidence="2">The sequence shown here is derived from an EMBL/GenBank/DDBJ whole genome shotgun (WGS) entry which is preliminary data.</text>
</comment>
<name>A0AAN7W2Y1_9PEZI</name>
<evidence type="ECO:0000313" key="3">
    <source>
        <dbReference type="Proteomes" id="UP001310594"/>
    </source>
</evidence>